<dbReference type="KEGG" id="cmr:Cycma_2350"/>
<evidence type="ECO:0000313" key="6">
    <source>
        <dbReference type="Proteomes" id="UP000001635"/>
    </source>
</evidence>
<dbReference type="OrthoDB" id="9789742at2"/>
<evidence type="ECO:0000256" key="1">
    <source>
        <dbReference type="ARBA" id="ARBA00008779"/>
    </source>
</evidence>
<evidence type="ECO:0000256" key="2">
    <source>
        <dbReference type="ARBA" id="ARBA00022723"/>
    </source>
</evidence>
<keyword evidence="6" id="KW-1185">Reference proteome</keyword>
<dbReference type="eggNOG" id="COG3119">
    <property type="taxonomic scope" value="Bacteria"/>
</dbReference>
<dbReference type="PANTHER" id="PTHR45953:SF1">
    <property type="entry name" value="IDURONATE 2-SULFATASE"/>
    <property type="match status" value="1"/>
</dbReference>
<dbReference type="SUPFAM" id="SSF53649">
    <property type="entry name" value="Alkaline phosphatase-like"/>
    <property type="match status" value="1"/>
</dbReference>
<evidence type="ECO:0000313" key="5">
    <source>
        <dbReference type="EMBL" id="AEL26092.1"/>
    </source>
</evidence>
<protein>
    <submittedName>
        <fullName evidence="5">Sulfatase</fullName>
    </submittedName>
</protein>
<dbReference type="GO" id="GO:0008484">
    <property type="term" value="F:sulfuric ester hydrolase activity"/>
    <property type="evidence" value="ECO:0007669"/>
    <property type="project" value="TreeGrafter"/>
</dbReference>
<keyword evidence="3" id="KW-0378">Hydrolase</keyword>
<dbReference type="EMBL" id="CP002955">
    <property type="protein sequence ID" value="AEL26092.1"/>
    <property type="molecule type" value="Genomic_DNA"/>
</dbReference>
<dbReference type="InterPro" id="IPR024607">
    <property type="entry name" value="Sulfatase_CS"/>
</dbReference>
<sequence>MRRNKNGRIYLPALLINTALILFTCCHNGPTEKGDQRPNVLVILTDQHTNDALSYLGIPHLKTPAMDQLAEEGTFFTASYCTSPVCGPARSSLITGRMPHETGVVWNSTNIRSEVPTIGQVFKEAGYNTAWAGKWHLPQAYPAKNKMDSVAGFAVVPFQSLDKEWDLGEDTDGPIADATVNYLNNYKEDQPFLLTVSLHNPHDICHVPRRPGEYAKAHELENLPPLPNNYEIDPNEPQFLEEKRLMDHYGDELLKTLDYSDEDWQAYLYHYYRFTEMVDNEIGKIMKALKENGFDENTIVVLTSEHGDGGGAHKWAAKLSLYEEAATVPFIIRYKGRVPAQNIDRNQLVSGIDLAPTIVDYAGLSSSTNFTGKSLKPVLENPGEKLREYLVVQLADDKLDSSRQARLIRNERYKYNLYNQGERNEQLFDLWKDPGEQHNLAYVAAYQSIKNKMHMALDEWIAATGDDFYEWSTLPNSTEKYP</sequence>
<organism evidence="5 6">
    <name type="scientific">Cyclobacterium marinum (strain ATCC 25205 / DSM 745 / LMG 13164 / NCIMB 1802)</name>
    <name type="common">Flectobacillus marinus</name>
    <dbReference type="NCBI Taxonomy" id="880070"/>
    <lineage>
        <taxon>Bacteria</taxon>
        <taxon>Pseudomonadati</taxon>
        <taxon>Bacteroidota</taxon>
        <taxon>Cytophagia</taxon>
        <taxon>Cytophagales</taxon>
        <taxon>Cyclobacteriaceae</taxon>
        <taxon>Cyclobacterium</taxon>
    </lineage>
</organism>
<name>G0J629_CYCMS</name>
<proteinExistence type="inferred from homology"/>
<reference evidence="6" key="1">
    <citation type="submission" date="2011-07" db="EMBL/GenBank/DDBJ databases">
        <title>The complete genome of Cyclobacterium marinum DSM 745.</title>
        <authorList>
            <person name="Lucas S."/>
            <person name="Han J."/>
            <person name="Lapidus A."/>
            <person name="Bruce D."/>
            <person name="Goodwin L."/>
            <person name="Pitluck S."/>
            <person name="Peters L."/>
            <person name="Kyrpides N."/>
            <person name="Mavromatis K."/>
            <person name="Ivanova N."/>
            <person name="Ovchinnikova G."/>
            <person name="Chertkov O."/>
            <person name="Detter J.C."/>
            <person name="Tapia R."/>
            <person name="Han C."/>
            <person name="Land M."/>
            <person name="Hauser L."/>
            <person name="Markowitz V."/>
            <person name="Cheng J.-F."/>
            <person name="Hugenholtz P."/>
            <person name="Woyke T."/>
            <person name="Wu D."/>
            <person name="Tindall B."/>
            <person name="Schuetze A."/>
            <person name="Brambilla E."/>
            <person name="Klenk H.-P."/>
            <person name="Eisen J.A."/>
        </authorList>
    </citation>
    <scope>NUCLEOTIDE SEQUENCE [LARGE SCALE GENOMIC DNA]</scope>
    <source>
        <strain evidence="6">ATCC 25205 / DSM 745 / LMG 13164 / NCIMB 1802</strain>
    </source>
</reference>
<dbReference type="STRING" id="880070.Cycma_2350"/>
<keyword evidence="2" id="KW-0479">Metal-binding</keyword>
<evidence type="ECO:0000256" key="3">
    <source>
        <dbReference type="ARBA" id="ARBA00022801"/>
    </source>
</evidence>
<dbReference type="RefSeq" id="WP_014020385.1">
    <property type="nucleotide sequence ID" value="NC_015914.1"/>
</dbReference>
<evidence type="ECO:0000259" key="4">
    <source>
        <dbReference type="Pfam" id="PF00884"/>
    </source>
</evidence>
<dbReference type="Pfam" id="PF00884">
    <property type="entry name" value="Sulfatase"/>
    <property type="match status" value="1"/>
</dbReference>
<accession>G0J629</accession>
<dbReference type="GO" id="GO:0046872">
    <property type="term" value="F:metal ion binding"/>
    <property type="evidence" value="ECO:0007669"/>
    <property type="project" value="UniProtKB-KW"/>
</dbReference>
<dbReference type="InterPro" id="IPR017850">
    <property type="entry name" value="Alkaline_phosphatase_core_sf"/>
</dbReference>
<dbReference type="Gene3D" id="3.40.720.10">
    <property type="entry name" value="Alkaline Phosphatase, subunit A"/>
    <property type="match status" value="1"/>
</dbReference>
<comment type="similarity">
    <text evidence="1">Belongs to the sulfatase family.</text>
</comment>
<dbReference type="PROSITE" id="PS00149">
    <property type="entry name" value="SULFATASE_2"/>
    <property type="match status" value="1"/>
</dbReference>
<dbReference type="GO" id="GO:0005737">
    <property type="term" value="C:cytoplasm"/>
    <property type="evidence" value="ECO:0007669"/>
    <property type="project" value="TreeGrafter"/>
</dbReference>
<dbReference type="PROSITE" id="PS00523">
    <property type="entry name" value="SULFATASE_1"/>
    <property type="match status" value="1"/>
</dbReference>
<dbReference type="AlphaFoldDB" id="G0J629"/>
<dbReference type="Proteomes" id="UP000001635">
    <property type="component" value="Chromosome"/>
</dbReference>
<dbReference type="InterPro" id="IPR000917">
    <property type="entry name" value="Sulfatase_N"/>
</dbReference>
<feature type="domain" description="Sulfatase N-terminal" evidence="4">
    <location>
        <begin position="38"/>
        <end position="363"/>
    </location>
</feature>
<gene>
    <name evidence="5" type="ordered locus">Cycma_2350</name>
</gene>
<dbReference type="HOGENOM" id="CLU_006332_9_2_10"/>
<dbReference type="PANTHER" id="PTHR45953">
    <property type="entry name" value="IDURONATE 2-SULFATASE"/>
    <property type="match status" value="1"/>
</dbReference>